<dbReference type="EMBL" id="JBHTHU010000005">
    <property type="protein sequence ID" value="MFD0750159.1"/>
    <property type="molecule type" value="Genomic_DNA"/>
</dbReference>
<evidence type="ECO:0000313" key="1">
    <source>
        <dbReference type="EMBL" id="MFD0750159.1"/>
    </source>
</evidence>
<comment type="caution">
    <text evidence="1">The sequence shown here is derived from an EMBL/GenBank/DDBJ whole genome shotgun (WGS) entry which is preliminary data.</text>
</comment>
<dbReference type="Pfam" id="PF21983">
    <property type="entry name" value="NikA-like"/>
    <property type="match status" value="1"/>
</dbReference>
<name>A0ABW2YX54_9SPHI</name>
<proteinExistence type="predicted"/>
<protein>
    <submittedName>
        <fullName evidence="1">Plasmid mobilization relaxosome protein MobC</fullName>
    </submittedName>
</protein>
<organism evidence="1 2">
    <name type="scientific">Mucilaginibacter calamicampi</name>
    <dbReference type="NCBI Taxonomy" id="1302352"/>
    <lineage>
        <taxon>Bacteria</taxon>
        <taxon>Pseudomonadati</taxon>
        <taxon>Bacteroidota</taxon>
        <taxon>Sphingobacteriia</taxon>
        <taxon>Sphingobacteriales</taxon>
        <taxon>Sphingobacteriaceae</taxon>
        <taxon>Mucilaginibacter</taxon>
    </lineage>
</organism>
<dbReference type="InterPro" id="IPR053842">
    <property type="entry name" value="NikA-like"/>
</dbReference>
<sequence length="130" mass="14758">MEDQKSKAEKVIRSKGGRPQKKIKRCHIYMIRLTDLEQFTIATKAKNAGTSISDFFRKSAQKAKVVSRLTTEEAGQMRVLAGMANNLNQLTHLAHLNGLLSVQRNCRLLMAEINELLKKVIGDDRESDYR</sequence>
<dbReference type="RefSeq" id="WP_377099169.1">
    <property type="nucleotide sequence ID" value="NZ_JBHTHU010000005.1"/>
</dbReference>
<keyword evidence="2" id="KW-1185">Reference proteome</keyword>
<dbReference type="Proteomes" id="UP001596958">
    <property type="component" value="Unassembled WGS sequence"/>
</dbReference>
<evidence type="ECO:0000313" key="2">
    <source>
        <dbReference type="Proteomes" id="UP001596958"/>
    </source>
</evidence>
<reference evidence="2" key="1">
    <citation type="journal article" date="2019" name="Int. J. Syst. Evol. Microbiol.">
        <title>The Global Catalogue of Microorganisms (GCM) 10K type strain sequencing project: providing services to taxonomists for standard genome sequencing and annotation.</title>
        <authorList>
            <consortium name="The Broad Institute Genomics Platform"/>
            <consortium name="The Broad Institute Genome Sequencing Center for Infectious Disease"/>
            <person name="Wu L."/>
            <person name="Ma J."/>
        </authorList>
    </citation>
    <scope>NUCLEOTIDE SEQUENCE [LARGE SCALE GENOMIC DNA]</scope>
    <source>
        <strain evidence="2">CCUG 63418</strain>
    </source>
</reference>
<gene>
    <name evidence="1" type="primary">mobC</name>
    <name evidence="1" type="ORF">ACFQZS_08410</name>
</gene>
<accession>A0ABW2YX54</accession>